<dbReference type="PROSITE" id="PS51755">
    <property type="entry name" value="OMPR_PHOB"/>
    <property type="match status" value="1"/>
</dbReference>
<dbReference type="GO" id="GO:0006355">
    <property type="term" value="P:regulation of DNA-templated transcription"/>
    <property type="evidence" value="ECO:0007669"/>
    <property type="project" value="InterPro"/>
</dbReference>
<evidence type="ECO:0000256" key="4">
    <source>
        <dbReference type="ARBA" id="ARBA00023015"/>
    </source>
</evidence>
<name>A0A0M0L5N2_9BACI</name>
<dbReference type="GO" id="GO:0000156">
    <property type="term" value="F:phosphorelay response regulator activity"/>
    <property type="evidence" value="ECO:0007669"/>
    <property type="project" value="TreeGrafter"/>
</dbReference>
<keyword evidence="2 7" id="KW-0597">Phosphoprotein</keyword>
<dbReference type="InterPro" id="IPR016032">
    <property type="entry name" value="Sig_transdc_resp-reg_C-effctor"/>
</dbReference>
<evidence type="ECO:0000256" key="8">
    <source>
        <dbReference type="PROSITE-ProRule" id="PRU01091"/>
    </source>
</evidence>
<feature type="domain" description="Response regulatory" evidence="9">
    <location>
        <begin position="3"/>
        <end position="116"/>
    </location>
</feature>
<dbReference type="RefSeq" id="WP_053401436.1">
    <property type="nucleotide sequence ID" value="NZ_JAUKEN010000001.1"/>
</dbReference>
<dbReference type="SUPFAM" id="SSF46894">
    <property type="entry name" value="C-terminal effector domain of the bipartite response regulators"/>
    <property type="match status" value="1"/>
</dbReference>
<comment type="caution">
    <text evidence="11">The sequence shown here is derived from an EMBL/GenBank/DDBJ whole genome shotgun (WGS) entry which is preliminary data.</text>
</comment>
<protein>
    <submittedName>
        <fullName evidence="11">PhoB family transcriptional regulator</fullName>
    </submittedName>
</protein>
<dbReference type="InterPro" id="IPR039420">
    <property type="entry name" value="WalR-like"/>
</dbReference>
<evidence type="ECO:0000256" key="6">
    <source>
        <dbReference type="ARBA" id="ARBA00023163"/>
    </source>
</evidence>
<dbReference type="GO" id="GO:0005829">
    <property type="term" value="C:cytosol"/>
    <property type="evidence" value="ECO:0007669"/>
    <property type="project" value="TreeGrafter"/>
</dbReference>
<keyword evidence="5 8" id="KW-0238">DNA-binding</keyword>
<proteinExistence type="predicted"/>
<keyword evidence="3" id="KW-0902">Two-component regulatory system</keyword>
<dbReference type="Pfam" id="PF00072">
    <property type="entry name" value="Response_reg"/>
    <property type="match status" value="1"/>
</dbReference>
<sequence>MKKILIIEDEKNLARFIELECKYEGYDVSVEYDGRTGVEVALNNEWDLILLDIMLPGLNGLEVCRRVRALKDTPIIMLTARDSVIDRVSGLDSGADDYLVKPFAIEELLARIRSLFRRLEHQDHGKSGHRYQYKDLVVEEDSRLVKRDGEIINVTKREYDLLVTFMENKNVVLTRDLLLERVWGYDTEVETNVVDVYVKYLRNKVDRKGEPSHIETVRGMGYVMRE</sequence>
<dbReference type="SMART" id="SM00862">
    <property type="entry name" value="Trans_reg_C"/>
    <property type="match status" value="1"/>
</dbReference>
<keyword evidence="12" id="KW-1185">Reference proteome</keyword>
<organism evidence="11 12">
    <name type="scientific">Priestia koreensis</name>
    <dbReference type="NCBI Taxonomy" id="284581"/>
    <lineage>
        <taxon>Bacteria</taxon>
        <taxon>Bacillati</taxon>
        <taxon>Bacillota</taxon>
        <taxon>Bacilli</taxon>
        <taxon>Bacillales</taxon>
        <taxon>Bacillaceae</taxon>
        <taxon>Priestia</taxon>
    </lineage>
</organism>
<dbReference type="Pfam" id="PF00486">
    <property type="entry name" value="Trans_reg_C"/>
    <property type="match status" value="1"/>
</dbReference>
<dbReference type="InterPro" id="IPR001789">
    <property type="entry name" value="Sig_transdc_resp-reg_receiver"/>
</dbReference>
<evidence type="ECO:0000256" key="5">
    <source>
        <dbReference type="ARBA" id="ARBA00023125"/>
    </source>
</evidence>
<feature type="domain" description="OmpR/PhoB-type" evidence="10">
    <location>
        <begin position="128"/>
        <end position="226"/>
    </location>
</feature>
<feature type="DNA-binding region" description="OmpR/PhoB-type" evidence="8">
    <location>
        <begin position="128"/>
        <end position="226"/>
    </location>
</feature>
<dbReference type="GO" id="GO:0032993">
    <property type="term" value="C:protein-DNA complex"/>
    <property type="evidence" value="ECO:0007669"/>
    <property type="project" value="TreeGrafter"/>
</dbReference>
<dbReference type="InterPro" id="IPR036388">
    <property type="entry name" value="WH-like_DNA-bd_sf"/>
</dbReference>
<dbReference type="AlphaFoldDB" id="A0A0M0L5N2"/>
<dbReference type="SUPFAM" id="SSF52172">
    <property type="entry name" value="CheY-like"/>
    <property type="match status" value="1"/>
</dbReference>
<dbReference type="Proteomes" id="UP000037558">
    <property type="component" value="Unassembled WGS sequence"/>
</dbReference>
<dbReference type="FunFam" id="3.40.50.2300:FF:000001">
    <property type="entry name" value="DNA-binding response regulator PhoB"/>
    <property type="match status" value="1"/>
</dbReference>
<keyword evidence="4" id="KW-0805">Transcription regulation</keyword>
<dbReference type="SMART" id="SM00448">
    <property type="entry name" value="REC"/>
    <property type="match status" value="1"/>
</dbReference>
<dbReference type="Gene3D" id="1.10.10.10">
    <property type="entry name" value="Winged helix-like DNA-binding domain superfamily/Winged helix DNA-binding domain"/>
    <property type="match status" value="1"/>
</dbReference>
<accession>A0A0M0L5N2</accession>
<dbReference type="FunFam" id="1.10.10.10:FF:000005">
    <property type="entry name" value="Two-component system response regulator"/>
    <property type="match status" value="1"/>
</dbReference>
<feature type="modified residue" description="4-aspartylphosphate" evidence="7">
    <location>
        <position position="52"/>
    </location>
</feature>
<evidence type="ECO:0000256" key="7">
    <source>
        <dbReference type="PROSITE-ProRule" id="PRU00169"/>
    </source>
</evidence>
<evidence type="ECO:0000313" key="12">
    <source>
        <dbReference type="Proteomes" id="UP000037558"/>
    </source>
</evidence>
<dbReference type="EMBL" id="LILC01000013">
    <property type="protein sequence ID" value="KOO46354.1"/>
    <property type="molecule type" value="Genomic_DNA"/>
</dbReference>
<dbReference type="PANTHER" id="PTHR48111:SF22">
    <property type="entry name" value="REGULATOR OF RPOS"/>
    <property type="match status" value="1"/>
</dbReference>
<dbReference type="GO" id="GO:0000976">
    <property type="term" value="F:transcription cis-regulatory region binding"/>
    <property type="evidence" value="ECO:0007669"/>
    <property type="project" value="TreeGrafter"/>
</dbReference>
<comment type="subcellular location">
    <subcellularLocation>
        <location evidence="1">Cytoplasm</location>
    </subcellularLocation>
</comment>
<dbReference type="PATRIC" id="fig|284581.3.peg.2291"/>
<gene>
    <name evidence="11" type="ORF">AMD01_10945</name>
</gene>
<dbReference type="Gene3D" id="6.10.250.690">
    <property type="match status" value="1"/>
</dbReference>
<evidence type="ECO:0000256" key="1">
    <source>
        <dbReference type="ARBA" id="ARBA00004496"/>
    </source>
</evidence>
<reference evidence="12" key="1">
    <citation type="submission" date="2015-08" db="EMBL/GenBank/DDBJ databases">
        <title>Fjat-14210 dsm16467.</title>
        <authorList>
            <person name="Liu B."/>
            <person name="Wang J."/>
            <person name="Zhu Y."/>
            <person name="Liu G."/>
            <person name="Chen Q."/>
            <person name="Chen Z."/>
            <person name="Lan J."/>
            <person name="Che J."/>
            <person name="Ge C."/>
            <person name="Shi H."/>
            <person name="Pan Z."/>
            <person name="Liu X."/>
        </authorList>
    </citation>
    <scope>NUCLEOTIDE SEQUENCE [LARGE SCALE GENOMIC DNA]</scope>
    <source>
        <strain evidence="12">DSM 16467</strain>
    </source>
</reference>
<keyword evidence="6" id="KW-0804">Transcription</keyword>
<dbReference type="OrthoDB" id="9790442at2"/>
<dbReference type="Gene3D" id="3.40.50.2300">
    <property type="match status" value="1"/>
</dbReference>
<evidence type="ECO:0000259" key="10">
    <source>
        <dbReference type="PROSITE" id="PS51755"/>
    </source>
</evidence>
<evidence type="ECO:0000259" key="9">
    <source>
        <dbReference type="PROSITE" id="PS50110"/>
    </source>
</evidence>
<dbReference type="PROSITE" id="PS50110">
    <property type="entry name" value="RESPONSE_REGULATORY"/>
    <property type="match status" value="1"/>
</dbReference>
<evidence type="ECO:0000256" key="2">
    <source>
        <dbReference type="ARBA" id="ARBA00022553"/>
    </source>
</evidence>
<dbReference type="InterPro" id="IPR001867">
    <property type="entry name" value="OmpR/PhoB-type_DNA-bd"/>
</dbReference>
<dbReference type="PANTHER" id="PTHR48111">
    <property type="entry name" value="REGULATOR OF RPOS"/>
    <property type="match status" value="1"/>
</dbReference>
<evidence type="ECO:0000256" key="3">
    <source>
        <dbReference type="ARBA" id="ARBA00023012"/>
    </source>
</evidence>
<dbReference type="InterPro" id="IPR011006">
    <property type="entry name" value="CheY-like_superfamily"/>
</dbReference>
<dbReference type="CDD" id="cd00383">
    <property type="entry name" value="trans_reg_C"/>
    <property type="match status" value="1"/>
</dbReference>
<evidence type="ECO:0000313" key="11">
    <source>
        <dbReference type="EMBL" id="KOO46354.1"/>
    </source>
</evidence>
<dbReference type="STRING" id="284581.AMD01_10945"/>